<dbReference type="AlphaFoldDB" id="A0A7W8FWU4"/>
<accession>A0A7W8FWU4</accession>
<proteinExistence type="predicted"/>
<keyword evidence="5" id="KW-1185">Reference proteome</keyword>
<dbReference type="PANTHER" id="PTHR43633">
    <property type="entry name" value="ALCOHOL DEHYDROGENASE YQHD"/>
    <property type="match status" value="1"/>
</dbReference>
<dbReference type="FunFam" id="3.40.50.1970:FF:000003">
    <property type="entry name" value="Alcohol dehydrogenase, iron-containing"/>
    <property type="match status" value="1"/>
</dbReference>
<evidence type="ECO:0000259" key="2">
    <source>
        <dbReference type="Pfam" id="PF00465"/>
    </source>
</evidence>
<dbReference type="Pfam" id="PF00465">
    <property type="entry name" value="Fe-ADH"/>
    <property type="match status" value="1"/>
</dbReference>
<name>A0A7W8FWU4_9FIRM</name>
<dbReference type="EMBL" id="JACHHK010000003">
    <property type="protein sequence ID" value="MBB5182965.1"/>
    <property type="molecule type" value="Genomic_DNA"/>
</dbReference>
<dbReference type="SUPFAM" id="SSF56796">
    <property type="entry name" value="Dehydroquinate synthase-like"/>
    <property type="match status" value="1"/>
</dbReference>
<dbReference type="PANTHER" id="PTHR43633:SF1">
    <property type="entry name" value="ALCOHOL DEHYDROGENASE YQHD"/>
    <property type="match status" value="1"/>
</dbReference>
<dbReference type="GO" id="GO:1990002">
    <property type="term" value="F:methylglyoxal reductase (NADPH) (acetol producing) activity"/>
    <property type="evidence" value="ECO:0007669"/>
    <property type="project" value="TreeGrafter"/>
</dbReference>
<organism evidence="4 5">
    <name type="scientific">Catenisphaera adipataccumulans</name>
    <dbReference type="NCBI Taxonomy" id="700500"/>
    <lineage>
        <taxon>Bacteria</taxon>
        <taxon>Bacillati</taxon>
        <taxon>Bacillota</taxon>
        <taxon>Erysipelotrichia</taxon>
        <taxon>Erysipelotrichales</taxon>
        <taxon>Erysipelotrichaceae</taxon>
        <taxon>Catenisphaera</taxon>
    </lineage>
</organism>
<evidence type="ECO:0000256" key="1">
    <source>
        <dbReference type="ARBA" id="ARBA00023002"/>
    </source>
</evidence>
<dbReference type="PROSITE" id="PS00913">
    <property type="entry name" value="ADH_IRON_1"/>
    <property type="match status" value="1"/>
</dbReference>
<feature type="domain" description="Fe-containing alcohol dehydrogenase-like C-terminal" evidence="3">
    <location>
        <begin position="189"/>
        <end position="392"/>
    </location>
</feature>
<dbReference type="InterPro" id="IPR018211">
    <property type="entry name" value="ADH_Fe_CS"/>
</dbReference>
<keyword evidence="1" id="KW-0560">Oxidoreductase</keyword>
<dbReference type="RefSeq" id="WP_183328123.1">
    <property type="nucleotide sequence ID" value="NZ_JACHHK010000003.1"/>
</dbReference>
<reference evidence="4 5" key="1">
    <citation type="submission" date="2020-08" db="EMBL/GenBank/DDBJ databases">
        <title>Genomic Encyclopedia of Type Strains, Phase IV (KMG-IV): sequencing the most valuable type-strain genomes for metagenomic binning, comparative biology and taxonomic classification.</title>
        <authorList>
            <person name="Goeker M."/>
        </authorList>
    </citation>
    <scope>NUCLEOTIDE SEQUENCE [LARGE SCALE GENOMIC DNA]</scope>
    <source>
        <strain evidence="4 5">DSM 25799</strain>
    </source>
</reference>
<dbReference type="InterPro" id="IPR044731">
    <property type="entry name" value="BDH-like"/>
</dbReference>
<comment type="caution">
    <text evidence="4">The sequence shown here is derived from an EMBL/GenBank/DDBJ whole genome shotgun (WGS) entry which is preliminary data.</text>
</comment>
<dbReference type="Proteomes" id="UP000539953">
    <property type="component" value="Unassembled WGS sequence"/>
</dbReference>
<evidence type="ECO:0000313" key="4">
    <source>
        <dbReference type="EMBL" id="MBB5182965.1"/>
    </source>
</evidence>
<evidence type="ECO:0000259" key="3">
    <source>
        <dbReference type="Pfam" id="PF25137"/>
    </source>
</evidence>
<dbReference type="Gene3D" id="1.20.1090.10">
    <property type="entry name" value="Dehydroquinate synthase-like - alpha domain"/>
    <property type="match status" value="1"/>
</dbReference>
<dbReference type="GO" id="GO:0005829">
    <property type="term" value="C:cytosol"/>
    <property type="evidence" value="ECO:0007669"/>
    <property type="project" value="TreeGrafter"/>
</dbReference>
<dbReference type="CDD" id="cd08187">
    <property type="entry name" value="BDH"/>
    <property type="match status" value="1"/>
</dbReference>
<protein>
    <submittedName>
        <fullName evidence="4">Alcohol dehydrogenase YqhD (Iron-dependent ADH family)</fullName>
    </submittedName>
</protein>
<feature type="domain" description="Alcohol dehydrogenase iron-type/glycerol dehydrogenase GldA" evidence="2">
    <location>
        <begin position="11"/>
        <end position="177"/>
    </location>
</feature>
<dbReference type="GO" id="GO:0046872">
    <property type="term" value="F:metal ion binding"/>
    <property type="evidence" value="ECO:0007669"/>
    <property type="project" value="InterPro"/>
</dbReference>
<dbReference type="Pfam" id="PF25137">
    <property type="entry name" value="ADH_Fe_C"/>
    <property type="match status" value="1"/>
</dbReference>
<gene>
    <name evidence="4" type="ORF">HNQ47_000985</name>
</gene>
<evidence type="ECO:0000313" key="5">
    <source>
        <dbReference type="Proteomes" id="UP000539953"/>
    </source>
</evidence>
<dbReference type="InterPro" id="IPR001670">
    <property type="entry name" value="ADH_Fe/GldA"/>
</dbReference>
<dbReference type="GO" id="GO:1990362">
    <property type="term" value="F:butanol dehydrogenase (NAD+) activity"/>
    <property type="evidence" value="ECO:0007669"/>
    <property type="project" value="InterPro"/>
</dbReference>
<dbReference type="Gene3D" id="3.40.50.1970">
    <property type="match status" value="1"/>
</dbReference>
<dbReference type="InterPro" id="IPR056798">
    <property type="entry name" value="ADH_Fe_C"/>
</dbReference>
<sequence>METFQYMGMPKVYFGQGILKTALDAEIPETVHTVMIAYGGGSIKRTGIFDSIVDYLSSRNMKYVEFSGIMPNPTYAKVQEGAKLAVDAQVDLILAVGGGSVIDCCKVIAVQAKTDKDLWQSEFVDHIYPTDHIPLAAVTTVSGTGSEMNNGAVITNESTLQKNGMLGAMADFVVLDPSYTLTVPMMQAVSGAFDTLSHCMETYFGKPAEINVSDEMNESVMRNVIRNIRAMIKDPKDVKVRSELMWDASMAENGILKIGKITDFQNHMLEHQLGAYTDCNHGQGLAVIHPTVYRHLLKDNTARFARFAKEVFGVDTEGKSEEQAASEGIDALQAFIREIGLPCTLTELKNNMRHGTGDPTDPELLRKIADSTIITKGCARQMDADEIYTILTECIA</sequence>
<dbReference type="GO" id="GO:0008106">
    <property type="term" value="F:alcohol dehydrogenase (NADP+) activity"/>
    <property type="evidence" value="ECO:0007669"/>
    <property type="project" value="TreeGrafter"/>
</dbReference>